<dbReference type="GO" id="GO:0016747">
    <property type="term" value="F:acyltransferase activity, transferring groups other than amino-acyl groups"/>
    <property type="evidence" value="ECO:0007669"/>
    <property type="project" value="InterPro"/>
</dbReference>
<comment type="caution">
    <text evidence="2">The sequence shown here is derived from an EMBL/GenBank/DDBJ whole genome shotgun (WGS) entry which is preliminary data.</text>
</comment>
<dbReference type="InterPro" id="IPR016181">
    <property type="entry name" value="Acyl_CoA_acyltransferase"/>
</dbReference>
<reference evidence="2 3" key="1">
    <citation type="submission" date="2018-06" db="EMBL/GenBank/DDBJ databases">
        <title>Genomic Encyclopedia of Type Strains, Phase IV (KMG-IV): sequencing the most valuable type-strain genomes for metagenomic binning, comparative biology and taxonomic classification.</title>
        <authorList>
            <person name="Goeker M."/>
        </authorList>
    </citation>
    <scope>NUCLEOTIDE SEQUENCE [LARGE SCALE GENOMIC DNA]</scope>
    <source>
        <strain evidence="2 3">DSM 44599</strain>
    </source>
</reference>
<dbReference type="InterPro" id="IPR052523">
    <property type="entry name" value="Trichothecene_AcTrans"/>
</dbReference>
<keyword evidence="2" id="KW-0808">Transferase</keyword>
<evidence type="ECO:0000313" key="2">
    <source>
        <dbReference type="EMBL" id="RBO96179.1"/>
    </source>
</evidence>
<accession>A0A366E324</accession>
<feature type="domain" description="N-acetyltransferase" evidence="1">
    <location>
        <begin position="49"/>
        <end position="179"/>
    </location>
</feature>
<proteinExistence type="predicted"/>
<keyword evidence="3" id="KW-1185">Reference proteome</keyword>
<evidence type="ECO:0000259" key="1">
    <source>
        <dbReference type="PROSITE" id="PS51186"/>
    </source>
</evidence>
<dbReference type="Gene3D" id="3.40.630.30">
    <property type="match status" value="1"/>
</dbReference>
<dbReference type="PROSITE" id="PS51186">
    <property type="entry name" value="GNAT"/>
    <property type="match status" value="1"/>
</dbReference>
<evidence type="ECO:0000313" key="3">
    <source>
        <dbReference type="Proteomes" id="UP000252586"/>
    </source>
</evidence>
<organism evidence="2 3">
    <name type="scientific">Nocardia puris</name>
    <dbReference type="NCBI Taxonomy" id="208602"/>
    <lineage>
        <taxon>Bacteria</taxon>
        <taxon>Bacillati</taxon>
        <taxon>Actinomycetota</taxon>
        <taxon>Actinomycetes</taxon>
        <taxon>Mycobacteriales</taxon>
        <taxon>Nocardiaceae</taxon>
        <taxon>Nocardia</taxon>
    </lineage>
</organism>
<dbReference type="PANTHER" id="PTHR42791">
    <property type="entry name" value="GNAT FAMILY ACETYLTRANSFERASE"/>
    <property type="match status" value="1"/>
</dbReference>
<dbReference type="STRING" id="1210090.GCA_001613185_03291"/>
<sequence>MTQASHVLAAAFADDPFISYFWPDPARRRKALPGFWASRIASRERHGLVDVARDPSGDIAAVALWEPEGVTSAPIARPYSLIRALGTALPRALSASHRVDATRPSADHLYLAVIGTRPDVRGQGYARQLLEPRLAEADLAFLVATDFANVPFYERLGFRRDADLAIPGGPVLYPMRRTA</sequence>
<dbReference type="CDD" id="cd04301">
    <property type="entry name" value="NAT_SF"/>
    <property type="match status" value="1"/>
</dbReference>
<gene>
    <name evidence="2" type="ORF">DFR74_101190</name>
</gene>
<dbReference type="AlphaFoldDB" id="A0A366E324"/>
<dbReference type="EMBL" id="QNRE01000001">
    <property type="protein sequence ID" value="RBO96179.1"/>
    <property type="molecule type" value="Genomic_DNA"/>
</dbReference>
<protein>
    <submittedName>
        <fullName evidence="2">Acetyltransferase (GNAT) family protein</fullName>
    </submittedName>
</protein>
<dbReference type="SUPFAM" id="SSF55729">
    <property type="entry name" value="Acyl-CoA N-acyltransferases (Nat)"/>
    <property type="match status" value="1"/>
</dbReference>
<dbReference type="OrthoDB" id="7057833at2"/>
<dbReference type="Pfam" id="PF13508">
    <property type="entry name" value="Acetyltransf_7"/>
    <property type="match status" value="1"/>
</dbReference>
<dbReference type="InterPro" id="IPR000182">
    <property type="entry name" value="GNAT_dom"/>
</dbReference>
<name>A0A366E324_9NOCA</name>
<dbReference type="PANTHER" id="PTHR42791:SF1">
    <property type="entry name" value="N-ACETYLTRANSFERASE DOMAIN-CONTAINING PROTEIN"/>
    <property type="match status" value="1"/>
</dbReference>
<dbReference type="Proteomes" id="UP000252586">
    <property type="component" value="Unassembled WGS sequence"/>
</dbReference>
<dbReference type="RefSeq" id="WP_067509583.1">
    <property type="nucleotide sequence ID" value="NZ_CP107943.1"/>
</dbReference>